<feature type="non-terminal residue" evidence="1">
    <location>
        <position position="1"/>
    </location>
</feature>
<protein>
    <submittedName>
        <fullName evidence="1">Uncharacterized protein</fullName>
    </submittedName>
</protein>
<dbReference type="EMBL" id="CADCTV010001055">
    <property type="protein sequence ID" value="CAA9375847.1"/>
    <property type="molecule type" value="Genomic_DNA"/>
</dbReference>
<dbReference type="InterPro" id="IPR037066">
    <property type="entry name" value="Plug_dom_sf"/>
</dbReference>
<reference evidence="1" key="1">
    <citation type="submission" date="2020-02" db="EMBL/GenBank/DDBJ databases">
        <authorList>
            <person name="Meier V. D."/>
        </authorList>
    </citation>
    <scope>NUCLEOTIDE SEQUENCE</scope>
    <source>
        <strain evidence="1">AVDCRST_MAG89</strain>
    </source>
</reference>
<gene>
    <name evidence="1" type="ORF">AVDCRST_MAG89-4994</name>
</gene>
<sequence>TAVQTCALPISAAPPAVAPGATAAAADRAAPAPRRDRNRVTLEELSAGTPVDLYTFLQRGRGTWLRTRGASSFSRPEVVWVYRDGAKVGTVSALRQIQTSEIREIQYLDGSAATQQFGVDHGAGAIMLRSR</sequence>
<accession>A0A6J4N614</accession>
<evidence type="ECO:0000313" key="1">
    <source>
        <dbReference type="EMBL" id="CAA9375847.1"/>
    </source>
</evidence>
<dbReference type="Gene3D" id="2.170.130.10">
    <property type="entry name" value="TonB-dependent receptor, plug domain"/>
    <property type="match status" value="1"/>
</dbReference>
<name>A0A6J4N614_9BACT</name>
<organism evidence="1">
    <name type="scientific">uncultured Gemmatimonadota bacterium</name>
    <dbReference type="NCBI Taxonomy" id="203437"/>
    <lineage>
        <taxon>Bacteria</taxon>
        <taxon>Pseudomonadati</taxon>
        <taxon>Gemmatimonadota</taxon>
        <taxon>environmental samples</taxon>
    </lineage>
</organism>
<proteinExistence type="predicted"/>
<dbReference type="AlphaFoldDB" id="A0A6J4N614"/>